<protein>
    <submittedName>
        <fullName evidence="2">Uncharacterized protein</fullName>
    </submittedName>
</protein>
<feature type="transmembrane region" description="Helical" evidence="1">
    <location>
        <begin position="20"/>
        <end position="38"/>
    </location>
</feature>
<evidence type="ECO:0000256" key="1">
    <source>
        <dbReference type="SAM" id="Phobius"/>
    </source>
</evidence>
<name>A0A5B0DXR6_9HYPH</name>
<dbReference type="OrthoDB" id="7908757at2"/>
<dbReference type="RefSeq" id="WP_149296506.1">
    <property type="nucleotide sequence ID" value="NZ_VTWH01000001.1"/>
</dbReference>
<keyword evidence="1" id="KW-1133">Transmembrane helix</keyword>
<proteinExistence type="predicted"/>
<accession>A0A5B0DXR6</accession>
<organism evidence="2 3">
    <name type="scientific">Aureimonas fodinaquatilis</name>
    <dbReference type="NCBI Taxonomy" id="2565783"/>
    <lineage>
        <taxon>Bacteria</taxon>
        <taxon>Pseudomonadati</taxon>
        <taxon>Pseudomonadota</taxon>
        <taxon>Alphaproteobacteria</taxon>
        <taxon>Hyphomicrobiales</taxon>
        <taxon>Aurantimonadaceae</taxon>
        <taxon>Aureimonas</taxon>
    </lineage>
</organism>
<keyword evidence="3" id="KW-1185">Reference proteome</keyword>
<evidence type="ECO:0000313" key="2">
    <source>
        <dbReference type="EMBL" id="KAA0971617.1"/>
    </source>
</evidence>
<dbReference type="EMBL" id="VTWH01000001">
    <property type="protein sequence ID" value="KAA0971617.1"/>
    <property type="molecule type" value="Genomic_DNA"/>
</dbReference>
<dbReference type="Proteomes" id="UP000324738">
    <property type="component" value="Unassembled WGS sequence"/>
</dbReference>
<sequence length="95" mass="10394">MSKQSYHRETIRTRDTALALVRATLFFGTMAVVMVLVVQPGRFHGDKTLASAPVGLDMMETGSINDGRATPVRIENRRSPAPCLEYPDGTQRGAC</sequence>
<keyword evidence="1" id="KW-0472">Membrane</keyword>
<evidence type="ECO:0000313" key="3">
    <source>
        <dbReference type="Proteomes" id="UP000324738"/>
    </source>
</evidence>
<keyword evidence="1" id="KW-0812">Transmembrane</keyword>
<gene>
    <name evidence="2" type="ORF">FPY71_00295</name>
</gene>
<comment type="caution">
    <text evidence="2">The sequence shown here is derived from an EMBL/GenBank/DDBJ whole genome shotgun (WGS) entry which is preliminary data.</text>
</comment>
<dbReference type="AlphaFoldDB" id="A0A5B0DXR6"/>
<reference evidence="2 3" key="1">
    <citation type="submission" date="2019-08" db="EMBL/GenBank/DDBJ databases">
        <title>Aureimonas fodiniaquatilis sp. nov., isolated from a coal mine wastewater.</title>
        <authorList>
            <person name="Kim W."/>
        </authorList>
    </citation>
    <scope>NUCLEOTIDE SEQUENCE [LARGE SCALE GENOMIC DNA]</scope>
    <source>
        <strain evidence="2 3">CAU 1482</strain>
    </source>
</reference>